<organism evidence="1 2">
    <name type="scientific">Lentinula aff. lateritia</name>
    <dbReference type="NCBI Taxonomy" id="2804960"/>
    <lineage>
        <taxon>Eukaryota</taxon>
        <taxon>Fungi</taxon>
        <taxon>Dikarya</taxon>
        <taxon>Basidiomycota</taxon>
        <taxon>Agaricomycotina</taxon>
        <taxon>Agaricomycetes</taxon>
        <taxon>Agaricomycetidae</taxon>
        <taxon>Agaricales</taxon>
        <taxon>Marasmiineae</taxon>
        <taxon>Omphalotaceae</taxon>
        <taxon>Lentinula</taxon>
    </lineage>
</organism>
<reference evidence="1" key="1">
    <citation type="submission" date="2022-09" db="EMBL/GenBank/DDBJ databases">
        <title>A Global Phylogenomic Analysis of the Shiitake Genus Lentinula.</title>
        <authorList>
            <consortium name="DOE Joint Genome Institute"/>
            <person name="Sierra-Patev S."/>
            <person name="Min B."/>
            <person name="Naranjo-Ortiz M."/>
            <person name="Looney B."/>
            <person name="Konkel Z."/>
            <person name="Slot J.C."/>
            <person name="Sakamoto Y."/>
            <person name="Steenwyk J.L."/>
            <person name="Rokas A."/>
            <person name="Carro J."/>
            <person name="Camarero S."/>
            <person name="Ferreira P."/>
            <person name="Molpeceres G."/>
            <person name="Ruiz-Duenas F.J."/>
            <person name="Serrano A."/>
            <person name="Henrissat B."/>
            <person name="Drula E."/>
            <person name="Hughes K.W."/>
            <person name="Mata J.L."/>
            <person name="Ishikawa N.K."/>
            <person name="Vargas-Isla R."/>
            <person name="Ushijima S."/>
            <person name="Smith C.A."/>
            <person name="Ahrendt S."/>
            <person name="Andreopoulos W."/>
            <person name="He G."/>
            <person name="Labutti K."/>
            <person name="Lipzen A."/>
            <person name="Ng V."/>
            <person name="Riley R."/>
            <person name="Sandor L."/>
            <person name="Barry K."/>
            <person name="Martinez A.T."/>
            <person name="Xiao Y."/>
            <person name="Gibbons J.G."/>
            <person name="Terashima K."/>
            <person name="Grigoriev I.V."/>
            <person name="Hibbett D.S."/>
        </authorList>
    </citation>
    <scope>NUCLEOTIDE SEQUENCE</scope>
    <source>
        <strain evidence="1">TMI1499</strain>
    </source>
</reference>
<name>A0ACC1UGV7_9AGAR</name>
<dbReference type="EMBL" id="MU794945">
    <property type="protein sequence ID" value="KAJ3815841.1"/>
    <property type="molecule type" value="Genomic_DNA"/>
</dbReference>
<sequence>MSNELEKAHQELYDAGMGESEFMKPMQQVYEILENIPNMTDPEMYSSLQKFTLMSVGWGTIWSRPGLEPKQRSLINLALLAFQAKKAELAGHIRGAVKNGASEIEIRETLLHTSVYVRVSSVLRPILPFDEAEYIQCGIPTGMEAFRVADEAVTKLKEEGLLPK</sequence>
<dbReference type="Proteomes" id="UP001163835">
    <property type="component" value="Unassembled WGS sequence"/>
</dbReference>
<evidence type="ECO:0000313" key="1">
    <source>
        <dbReference type="EMBL" id="KAJ3815841.1"/>
    </source>
</evidence>
<keyword evidence="2" id="KW-1185">Reference proteome</keyword>
<accession>A0ACC1UGV7</accession>
<gene>
    <name evidence="1" type="ORF">F5876DRAFT_61206</name>
</gene>
<proteinExistence type="predicted"/>
<protein>
    <submittedName>
        <fullName evidence="1">AhpD-like protein</fullName>
    </submittedName>
</protein>
<evidence type="ECO:0000313" key="2">
    <source>
        <dbReference type="Proteomes" id="UP001163835"/>
    </source>
</evidence>
<comment type="caution">
    <text evidence="1">The sequence shown here is derived from an EMBL/GenBank/DDBJ whole genome shotgun (WGS) entry which is preliminary data.</text>
</comment>